<dbReference type="InterPro" id="IPR003746">
    <property type="entry name" value="DUF167"/>
</dbReference>
<dbReference type="InterPro" id="IPR036591">
    <property type="entry name" value="YggU-like_sf"/>
</dbReference>
<reference evidence="2" key="1">
    <citation type="submission" date="2019-08" db="EMBL/GenBank/DDBJ databases">
        <authorList>
            <person name="Kucharzyk K."/>
            <person name="Murdoch R.W."/>
            <person name="Higgins S."/>
            <person name="Loffler F."/>
        </authorList>
    </citation>
    <scope>NUCLEOTIDE SEQUENCE</scope>
</reference>
<dbReference type="Gene3D" id="3.30.1200.10">
    <property type="entry name" value="YggU-like"/>
    <property type="match status" value="1"/>
</dbReference>
<accession>A0A644T6X9</accession>
<proteinExistence type="inferred from homology"/>
<evidence type="ECO:0000313" key="2">
    <source>
        <dbReference type="EMBL" id="MPL62237.1"/>
    </source>
</evidence>
<comment type="caution">
    <text evidence="2">The sequence shown here is derived from an EMBL/GenBank/DDBJ whole genome shotgun (WGS) entry which is preliminary data.</text>
</comment>
<protein>
    <submittedName>
        <fullName evidence="2">Uncharacterized protein</fullName>
    </submittedName>
</protein>
<comment type="similarity">
    <text evidence="1">Belongs to the UPF0235 family.</text>
</comment>
<sequence length="74" mass="8647">MYIKAKVKTEQKRESFEKAKKDDEYLVSVKEEARNGWANEAVLNILKREFKTNNIRLISGRTSPSKLFSVLIEE</sequence>
<dbReference type="NCBIfam" id="TIGR00251">
    <property type="entry name" value="DUF167 family protein"/>
    <property type="match status" value="1"/>
</dbReference>
<evidence type="ECO:0000256" key="1">
    <source>
        <dbReference type="ARBA" id="ARBA00010364"/>
    </source>
</evidence>
<name>A0A644T6X9_9ZZZZ</name>
<dbReference type="Pfam" id="PF02594">
    <property type="entry name" value="DUF167"/>
    <property type="match status" value="1"/>
</dbReference>
<dbReference type="SUPFAM" id="SSF69786">
    <property type="entry name" value="YggU-like"/>
    <property type="match status" value="1"/>
</dbReference>
<organism evidence="2">
    <name type="scientific">bioreactor metagenome</name>
    <dbReference type="NCBI Taxonomy" id="1076179"/>
    <lineage>
        <taxon>unclassified sequences</taxon>
        <taxon>metagenomes</taxon>
        <taxon>ecological metagenomes</taxon>
    </lineage>
</organism>
<dbReference type="AlphaFoldDB" id="A0A644T6X9"/>
<gene>
    <name evidence="2" type="ORF">SDC9_07846</name>
</gene>
<dbReference type="EMBL" id="VSSQ01000017">
    <property type="protein sequence ID" value="MPL62237.1"/>
    <property type="molecule type" value="Genomic_DNA"/>
</dbReference>
<dbReference type="SMART" id="SM01152">
    <property type="entry name" value="DUF167"/>
    <property type="match status" value="1"/>
</dbReference>